<dbReference type="NCBIfam" id="NF002032">
    <property type="entry name" value="PRK00856.1"/>
    <property type="match status" value="1"/>
</dbReference>
<reference evidence="10 11" key="1">
    <citation type="journal article" date="2014" name="BMC Genomics">
        <title>Comparison of environmental and isolate Sulfobacillus genomes reveals diverse carbon, sulfur, nitrogen, and hydrogen metabolisms.</title>
        <authorList>
            <person name="Justice N.B."/>
            <person name="Norman A."/>
            <person name="Brown C.T."/>
            <person name="Singh A."/>
            <person name="Thomas B.C."/>
            <person name="Banfield J.F."/>
        </authorList>
    </citation>
    <scope>NUCLEOTIDE SEQUENCE [LARGE SCALE GENOMIC DNA]</scope>
    <source>
        <strain evidence="10">AMDSBA4</strain>
    </source>
</reference>
<evidence type="ECO:0000256" key="1">
    <source>
        <dbReference type="ARBA" id="ARBA00004852"/>
    </source>
</evidence>
<dbReference type="InterPro" id="IPR006130">
    <property type="entry name" value="Asp/Orn_carbamoylTrfase"/>
</dbReference>
<dbReference type="AlphaFoldDB" id="A0A2T2XE84"/>
<comment type="catalytic activity">
    <reaction evidence="6 7">
        <text>carbamoyl phosphate + L-aspartate = N-carbamoyl-L-aspartate + phosphate + H(+)</text>
        <dbReference type="Rhea" id="RHEA:20013"/>
        <dbReference type="ChEBI" id="CHEBI:15378"/>
        <dbReference type="ChEBI" id="CHEBI:29991"/>
        <dbReference type="ChEBI" id="CHEBI:32814"/>
        <dbReference type="ChEBI" id="CHEBI:43474"/>
        <dbReference type="ChEBI" id="CHEBI:58228"/>
        <dbReference type="EC" id="2.1.3.2"/>
    </reaction>
</comment>
<dbReference type="EC" id="2.1.3.2" evidence="7"/>
<dbReference type="PROSITE" id="PS00097">
    <property type="entry name" value="CARBAMOYLTRANSFERASE"/>
    <property type="match status" value="1"/>
</dbReference>
<gene>
    <name evidence="7" type="primary">pyrB</name>
    <name evidence="10" type="ORF">C7B46_12710</name>
</gene>
<dbReference type="EMBL" id="PXYW01000031">
    <property type="protein sequence ID" value="PSR32834.1"/>
    <property type="molecule type" value="Genomic_DNA"/>
</dbReference>
<comment type="similarity">
    <text evidence="2 7">Belongs to the aspartate/ornithine carbamoyltransferase superfamily. ATCase family.</text>
</comment>
<dbReference type="InterPro" id="IPR002082">
    <property type="entry name" value="Asp_carbamoyltransf"/>
</dbReference>
<comment type="caution">
    <text evidence="10">The sequence shown here is derived from an EMBL/GenBank/DDBJ whole genome shotgun (WGS) entry which is preliminary data.</text>
</comment>
<keyword evidence="4 7" id="KW-0665">Pyrimidine biosynthesis</keyword>
<evidence type="ECO:0000313" key="11">
    <source>
        <dbReference type="Proteomes" id="UP000242972"/>
    </source>
</evidence>
<dbReference type="GO" id="GO:0004070">
    <property type="term" value="F:aspartate carbamoyltransferase activity"/>
    <property type="evidence" value="ECO:0007669"/>
    <property type="project" value="UniProtKB-UniRule"/>
</dbReference>
<comment type="function">
    <text evidence="5 7">Catalyzes the condensation of carbamoyl phosphate and aspartate to form carbamoyl aspartate and inorganic phosphate, the committed step in the de novo pyrimidine nucleotide biosynthesis pathway.</text>
</comment>
<dbReference type="PANTHER" id="PTHR45753:SF6">
    <property type="entry name" value="ASPARTATE CARBAMOYLTRANSFERASE"/>
    <property type="match status" value="1"/>
</dbReference>
<dbReference type="PRINTS" id="PR00100">
    <property type="entry name" value="AOTCASE"/>
</dbReference>
<organism evidence="10 11">
    <name type="scientific">Sulfobacillus benefaciens</name>
    <dbReference type="NCBI Taxonomy" id="453960"/>
    <lineage>
        <taxon>Bacteria</taxon>
        <taxon>Bacillati</taxon>
        <taxon>Bacillota</taxon>
        <taxon>Clostridia</taxon>
        <taxon>Eubacteriales</taxon>
        <taxon>Clostridiales Family XVII. Incertae Sedis</taxon>
        <taxon>Sulfobacillus</taxon>
    </lineage>
</organism>
<feature type="binding site" evidence="7">
    <location>
        <position position="175"/>
    </location>
    <ligand>
        <name>L-aspartate</name>
        <dbReference type="ChEBI" id="CHEBI:29991"/>
    </ligand>
</feature>
<evidence type="ECO:0000256" key="3">
    <source>
        <dbReference type="ARBA" id="ARBA00022679"/>
    </source>
</evidence>
<feature type="binding site" evidence="7">
    <location>
        <position position="114"/>
    </location>
    <ligand>
        <name>carbamoyl phosphate</name>
        <dbReference type="ChEBI" id="CHEBI:58228"/>
    </ligand>
</feature>
<feature type="binding site" evidence="7">
    <location>
        <position position="268"/>
    </location>
    <ligand>
        <name>carbamoyl phosphate</name>
        <dbReference type="ChEBI" id="CHEBI:58228"/>
    </ligand>
</feature>
<evidence type="ECO:0000313" key="10">
    <source>
        <dbReference type="EMBL" id="PSR32834.1"/>
    </source>
</evidence>
<dbReference type="Pfam" id="PF02729">
    <property type="entry name" value="OTCace_N"/>
    <property type="match status" value="1"/>
</dbReference>
<dbReference type="Gene3D" id="3.40.50.1370">
    <property type="entry name" value="Aspartate/ornithine carbamoyltransferase"/>
    <property type="match status" value="2"/>
</dbReference>
<dbReference type="InterPro" id="IPR036901">
    <property type="entry name" value="Asp/Orn_carbamoylTrfase_sf"/>
</dbReference>
<feature type="binding site" evidence="7">
    <location>
        <position position="92"/>
    </location>
    <ligand>
        <name>L-aspartate</name>
        <dbReference type="ChEBI" id="CHEBI:29991"/>
    </ligand>
</feature>
<dbReference type="SUPFAM" id="SSF53671">
    <property type="entry name" value="Aspartate/ornithine carbamoyltransferase"/>
    <property type="match status" value="1"/>
</dbReference>
<dbReference type="InterPro" id="IPR006131">
    <property type="entry name" value="Asp_carbamoyltransf_Asp/Orn-bd"/>
</dbReference>
<keyword evidence="3 7" id="KW-0808">Transferase</keyword>
<dbReference type="HAMAP" id="MF_00001">
    <property type="entry name" value="Asp_carb_tr"/>
    <property type="match status" value="1"/>
</dbReference>
<dbReference type="PRINTS" id="PR00101">
    <property type="entry name" value="ATCASE"/>
</dbReference>
<evidence type="ECO:0000256" key="6">
    <source>
        <dbReference type="ARBA" id="ARBA00048859"/>
    </source>
</evidence>
<protein>
    <recommendedName>
        <fullName evidence="7">Aspartate carbamoyltransferase</fullName>
        <ecNumber evidence="7">2.1.3.2</ecNumber>
    </recommendedName>
    <alternativeName>
        <fullName evidence="7">Aspartate transcarbamylase</fullName>
        <shortName evidence="7">ATCase</shortName>
    </alternativeName>
</protein>
<dbReference type="Proteomes" id="UP000242972">
    <property type="component" value="Unassembled WGS sequence"/>
</dbReference>
<feature type="domain" description="Aspartate/ornithine carbamoyltransferase carbamoyl-P binding" evidence="9">
    <location>
        <begin position="12"/>
        <end position="154"/>
    </location>
</feature>
<feature type="binding site" evidence="7">
    <location>
        <position position="226"/>
    </location>
    <ligand>
        <name>L-aspartate</name>
        <dbReference type="ChEBI" id="CHEBI:29991"/>
    </ligand>
</feature>
<dbReference type="GO" id="GO:0006520">
    <property type="term" value="P:amino acid metabolic process"/>
    <property type="evidence" value="ECO:0007669"/>
    <property type="project" value="InterPro"/>
</dbReference>
<feature type="binding site" evidence="7">
    <location>
        <position position="267"/>
    </location>
    <ligand>
        <name>carbamoyl phosphate</name>
        <dbReference type="ChEBI" id="CHEBI:58228"/>
    </ligand>
</feature>
<comment type="pathway">
    <text evidence="1 7">Pyrimidine metabolism; UMP biosynthesis via de novo pathway; (S)-dihydroorotate from bicarbonate: step 2/3.</text>
</comment>
<dbReference type="GO" id="GO:0006207">
    <property type="term" value="P:'de novo' pyrimidine nucleobase biosynthetic process"/>
    <property type="evidence" value="ECO:0007669"/>
    <property type="project" value="InterPro"/>
</dbReference>
<proteinExistence type="inferred from homology"/>
<dbReference type="UniPathway" id="UPA00070">
    <property type="reaction ID" value="UER00116"/>
</dbReference>
<feature type="binding site" evidence="7">
    <location>
        <position position="65"/>
    </location>
    <ligand>
        <name>carbamoyl phosphate</name>
        <dbReference type="ChEBI" id="CHEBI:58228"/>
    </ligand>
</feature>
<feature type="binding site" evidence="7">
    <location>
        <position position="142"/>
    </location>
    <ligand>
        <name>carbamoyl phosphate</name>
        <dbReference type="ChEBI" id="CHEBI:58228"/>
    </ligand>
</feature>
<feature type="binding site" evidence="7">
    <location>
        <position position="64"/>
    </location>
    <ligand>
        <name>carbamoyl phosphate</name>
        <dbReference type="ChEBI" id="CHEBI:58228"/>
    </ligand>
</feature>
<sequence>MTVLKGSLKSVRDFTALEGINAEELAALIDLAETLKDVLERPIKKVPTLRGKAIANVFFEPSTRTRNSFELAAKYMSADVINFQSSGSSVEKGETLWDTARNLAAMAIDAVVIRHQVAGVPGLLADLLDVPVINAGDGMHEHPTQGLLDLLTVKAHYGRIGGLQVAIVGDVLHSRVARSDLWGFTKMGAAVRLVGPPNLLPSELEAPMTSNLEDGIRGCDVIQVLRLQHERQTSGAVPSMREYRERFGVTRERLEKWAPDALVMHPGPQNRGVEIDSEVLDGPQSAVLSQVQYGVAVRMAVLYRLLGGTHDI</sequence>
<evidence type="ECO:0000256" key="7">
    <source>
        <dbReference type="HAMAP-Rule" id="MF_00001"/>
    </source>
</evidence>
<dbReference type="NCBIfam" id="TIGR00670">
    <property type="entry name" value="asp_carb_tr"/>
    <property type="match status" value="1"/>
</dbReference>
<dbReference type="GO" id="GO:0005829">
    <property type="term" value="C:cytosol"/>
    <property type="evidence" value="ECO:0007669"/>
    <property type="project" value="TreeGrafter"/>
</dbReference>
<evidence type="ECO:0000256" key="4">
    <source>
        <dbReference type="ARBA" id="ARBA00022975"/>
    </source>
</evidence>
<feature type="binding site" evidence="7">
    <location>
        <position position="145"/>
    </location>
    <ligand>
        <name>carbamoyl phosphate</name>
        <dbReference type="ChEBI" id="CHEBI:58228"/>
    </ligand>
</feature>
<dbReference type="Pfam" id="PF00185">
    <property type="entry name" value="OTCace"/>
    <property type="match status" value="1"/>
</dbReference>
<evidence type="ECO:0000259" key="8">
    <source>
        <dbReference type="Pfam" id="PF00185"/>
    </source>
</evidence>
<comment type="subunit">
    <text evidence="7">Heterododecamer (2C3:3R2) of six catalytic PyrB chains organized as two trimers (C3), and six regulatory PyrI chains organized as three dimers (R2).</text>
</comment>
<accession>A0A2T2XE84</accession>
<feature type="domain" description="Aspartate/ornithine carbamoyltransferase Asp/Orn-binding" evidence="8">
    <location>
        <begin position="162"/>
        <end position="304"/>
    </location>
</feature>
<evidence type="ECO:0000256" key="2">
    <source>
        <dbReference type="ARBA" id="ARBA00008896"/>
    </source>
</evidence>
<dbReference type="InterPro" id="IPR006132">
    <property type="entry name" value="Asp/Orn_carbamoyltranf_P-bd"/>
</dbReference>
<dbReference type="GO" id="GO:0016597">
    <property type="term" value="F:amino acid binding"/>
    <property type="evidence" value="ECO:0007669"/>
    <property type="project" value="InterPro"/>
</dbReference>
<evidence type="ECO:0000256" key="5">
    <source>
        <dbReference type="ARBA" id="ARBA00043884"/>
    </source>
</evidence>
<evidence type="ECO:0000259" key="9">
    <source>
        <dbReference type="Pfam" id="PF02729"/>
    </source>
</evidence>
<dbReference type="PANTHER" id="PTHR45753">
    <property type="entry name" value="ORNITHINE CARBAMOYLTRANSFERASE, MITOCHONDRIAL"/>
    <property type="match status" value="1"/>
</dbReference>
<name>A0A2T2XE84_9FIRM</name>
<dbReference type="GO" id="GO:0044205">
    <property type="term" value="P:'de novo' UMP biosynthetic process"/>
    <property type="evidence" value="ECO:0007669"/>
    <property type="project" value="UniProtKB-UniRule"/>
</dbReference>